<reference evidence="6 7" key="1">
    <citation type="submission" date="2024-03" db="EMBL/GenBank/DDBJ databases">
        <title>Novel species of the genus Variovorax.</title>
        <authorList>
            <person name="Liu Q."/>
            <person name="Xin Y.-H."/>
        </authorList>
    </citation>
    <scope>NUCLEOTIDE SEQUENCE [LARGE SCALE GENOMIC DNA]</scope>
    <source>
        <strain evidence="6 7">KACC 18901</strain>
    </source>
</reference>
<dbReference type="RefSeq" id="WP_340336950.1">
    <property type="nucleotide sequence ID" value="NZ_JBBKZS010000008.1"/>
</dbReference>
<organism evidence="6 7">
    <name type="scientific">Variovorax robiniae</name>
    <dbReference type="NCBI Taxonomy" id="1836199"/>
    <lineage>
        <taxon>Bacteria</taxon>
        <taxon>Pseudomonadati</taxon>
        <taxon>Pseudomonadota</taxon>
        <taxon>Betaproteobacteria</taxon>
        <taxon>Burkholderiales</taxon>
        <taxon>Comamonadaceae</taxon>
        <taxon>Variovorax</taxon>
    </lineage>
</organism>
<keyword evidence="3" id="KW-0862">Zinc</keyword>
<keyword evidence="7" id="KW-1185">Reference proteome</keyword>
<keyword evidence="2" id="KW-0863">Zinc-finger</keyword>
<evidence type="ECO:0000256" key="4">
    <source>
        <dbReference type="PROSITE-ProRule" id="PRU00510"/>
    </source>
</evidence>
<evidence type="ECO:0000313" key="7">
    <source>
        <dbReference type="Proteomes" id="UP001367030"/>
    </source>
</evidence>
<dbReference type="EMBL" id="JBBKZS010000008">
    <property type="protein sequence ID" value="MEJ8856880.1"/>
    <property type="molecule type" value="Genomic_DNA"/>
</dbReference>
<comment type="caution">
    <text evidence="6">The sequence shown here is derived from an EMBL/GenBank/DDBJ whole genome shotgun (WGS) entry which is preliminary data.</text>
</comment>
<dbReference type="PROSITE" id="PS51128">
    <property type="entry name" value="ZF_DKSA_2"/>
    <property type="match status" value="1"/>
</dbReference>
<gene>
    <name evidence="6" type="ORF">WKW79_20055</name>
</gene>
<name>A0ABU8XCS7_9BURK</name>
<keyword evidence="1" id="KW-0479">Metal-binding</keyword>
<dbReference type="Proteomes" id="UP001367030">
    <property type="component" value="Unassembled WGS sequence"/>
</dbReference>
<evidence type="ECO:0000256" key="3">
    <source>
        <dbReference type="ARBA" id="ARBA00022833"/>
    </source>
</evidence>
<evidence type="ECO:0000256" key="2">
    <source>
        <dbReference type="ARBA" id="ARBA00022771"/>
    </source>
</evidence>
<evidence type="ECO:0000313" key="6">
    <source>
        <dbReference type="EMBL" id="MEJ8856880.1"/>
    </source>
</evidence>
<dbReference type="PANTHER" id="PTHR33823">
    <property type="entry name" value="RNA POLYMERASE-BINDING TRANSCRIPTION FACTOR DKSA-RELATED"/>
    <property type="match status" value="1"/>
</dbReference>
<proteinExistence type="predicted"/>
<feature type="zinc finger region" description="dksA C4-type" evidence="4">
    <location>
        <begin position="89"/>
        <end position="113"/>
    </location>
</feature>
<accession>A0ABU8XCS7</accession>
<evidence type="ECO:0000259" key="5">
    <source>
        <dbReference type="Pfam" id="PF01258"/>
    </source>
</evidence>
<sequence length="122" mass="13512">MKLTTAERIALATQLDAMKRQAIDELRGAATQVDDGAPSVVQEVHAHADDAEAERAQEVRSAEIEIDRHRLHDIEEAERRLACGRFGICIDCGEEIARLRLLAQPIAIRCTACQAALEAQRR</sequence>
<protein>
    <submittedName>
        <fullName evidence="6">TraR/DksA C4-type zinc finger protein</fullName>
    </submittedName>
</protein>
<dbReference type="Pfam" id="PF01258">
    <property type="entry name" value="zf-dskA_traR"/>
    <property type="match status" value="1"/>
</dbReference>
<dbReference type="SUPFAM" id="SSF57716">
    <property type="entry name" value="Glucocorticoid receptor-like (DNA-binding domain)"/>
    <property type="match status" value="1"/>
</dbReference>
<feature type="domain" description="Zinc finger DksA/TraR C4-type" evidence="5">
    <location>
        <begin position="84"/>
        <end position="118"/>
    </location>
</feature>
<dbReference type="Gene3D" id="1.20.120.910">
    <property type="entry name" value="DksA, coiled-coil domain"/>
    <property type="match status" value="1"/>
</dbReference>
<dbReference type="InterPro" id="IPR000962">
    <property type="entry name" value="Znf_DskA_TraR"/>
</dbReference>
<dbReference type="PANTHER" id="PTHR33823:SF4">
    <property type="entry name" value="GENERAL STRESS PROTEIN 16O"/>
    <property type="match status" value="1"/>
</dbReference>
<evidence type="ECO:0000256" key="1">
    <source>
        <dbReference type="ARBA" id="ARBA00022723"/>
    </source>
</evidence>